<dbReference type="InterPro" id="IPR004452">
    <property type="entry name" value="LutB/LldF"/>
</dbReference>
<gene>
    <name evidence="9" type="ORF">TISLANDTSLP1_16330</name>
</gene>
<keyword evidence="3" id="KW-0479">Metal-binding</keyword>
<dbReference type="Gene3D" id="3.40.50.10420">
    <property type="entry name" value="NagB/RpiA/CoA transferase-like"/>
    <property type="match status" value="1"/>
</dbReference>
<dbReference type="InterPro" id="IPR017896">
    <property type="entry name" value="4Fe4S_Fe-S-bd"/>
</dbReference>
<feature type="domain" description="4Fe-4S ferredoxin-type" evidence="8">
    <location>
        <begin position="342"/>
        <end position="371"/>
    </location>
</feature>
<evidence type="ECO:0000259" key="8">
    <source>
        <dbReference type="PROSITE" id="PS51379"/>
    </source>
</evidence>
<evidence type="ECO:0000256" key="7">
    <source>
        <dbReference type="ARBA" id="ARBA00023014"/>
    </source>
</evidence>
<dbReference type="PANTHER" id="PTHR47153:SF2">
    <property type="entry name" value="LACTATE UTILIZATION PROTEIN B"/>
    <property type="match status" value="1"/>
</dbReference>
<dbReference type="GO" id="GO:0006089">
    <property type="term" value="P:lactate metabolic process"/>
    <property type="evidence" value="ECO:0007669"/>
    <property type="project" value="InterPro"/>
</dbReference>
<dbReference type="Proteomes" id="UP001144297">
    <property type="component" value="Unassembled WGS sequence"/>
</dbReference>
<evidence type="ECO:0000256" key="3">
    <source>
        <dbReference type="ARBA" id="ARBA00022723"/>
    </source>
</evidence>
<dbReference type="SUPFAM" id="SSF46548">
    <property type="entry name" value="alpha-helical ferredoxin"/>
    <property type="match status" value="1"/>
</dbReference>
<comment type="caution">
    <text evidence="9">The sequence shown here is derived from an EMBL/GenBank/DDBJ whole genome shotgun (WGS) entry which is preliminary data.</text>
</comment>
<sequence length="707" mass="79193">MIREEIKKALQNANLSGALTRFSEAYAVSRQKAYEGLNFEELREKIASIKSYVAEHLDELIQTFINSATENGAKVFYTKSPDEVRNYIIELAKKNNVKSIVKSKSMATEEIHLNKYLKEHGIEVNETDLGEWIIQLAGQRPSHMVLPAIHLTRYDVSDVFTKKVEPVEPDIARMVKFARKHLRRKFLAADMGITGANIAIAETGTLVIFTNEGNARLTMALPKIHVAVVGVEKLVAKMEDIFPIIKALPRSATAQLITSYISFVTKPYRHIDGSQKEFHIILFDNNRSVIAKDPIFKQSLQCIRCASCLNVCPVFRLIGGHVFGKVYTGGIGTILTAWTEGLKASKDIQGLCIQCGNCVRVCPGKIDIPELILEIRKRLAKEEGLNFKTKAIYSIVNNRKLFHSILRAASKLQKPFEKQGFIRHLPFFLSELTTERSLPAIADVPFRDRFKKIKQPKSDKKAIFFAGCLIDFAYPEIGEALVKLLNAANIEVLFPEEQTCCGAPARYSGVMDVAANNSKQNIEALLSVDANYIVSACPTCTVALKKQFVKDLKEQNYGQDLIKSAQRLAEKVLDASELINKLIKEDKIKFDKLPETAFTYHDPCHLIRSLGIYKEPRESLESSGMKLIDMFESDTCCGMGGSYSLKFPEISGNILRRKLDNIIKTETKLVCTDCPGCVMQIRGGVDKEGLPIEVKHSLQVLAERLKK</sequence>
<evidence type="ECO:0000256" key="4">
    <source>
        <dbReference type="ARBA" id="ARBA00022737"/>
    </source>
</evidence>
<evidence type="ECO:0000256" key="1">
    <source>
        <dbReference type="ARBA" id="ARBA00022448"/>
    </source>
</evidence>
<dbReference type="InterPro" id="IPR009051">
    <property type="entry name" value="Helical_ferredxn"/>
</dbReference>
<dbReference type="Pfam" id="PF02754">
    <property type="entry name" value="CCG"/>
    <property type="match status" value="2"/>
</dbReference>
<dbReference type="Pfam" id="PF13183">
    <property type="entry name" value="Fer4_8"/>
    <property type="match status" value="1"/>
</dbReference>
<evidence type="ECO:0000256" key="6">
    <source>
        <dbReference type="ARBA" id="ARBA00023004"/>
    </source>
</evidence>
<proteinExistence type="predicted"/>
<keyword evidence="4" id="KW-0677">Repeat</keyword>
<dbReference type="GO" id="GO:0046872">
    <property type="term" value="F:metal ion binding"/>
    <property type="evidence" value="ECO:0007669"/>
    <property type="project" value="UniProtKB-KW"/>
</dbReference>
<dbReference type="Gene3D" id="1.10.1060.10">
    <property type="entry name" value="Alpha-helical ferredoxin"/>
    <property type="match status" value="1"/>
</dbReference>
<keyword evidence="6" id="KW-0408">Iron</keyword>
<dbReference type="InterPro" id="IPR004017">
    <property type="entry name" value="Cys_rich_dom"/>
</dbReference>
<feature type="domain" description="4Fe-4S ferredoxin-type" evidence="8">
    <location>
        <begin position="292"/>
        <end position="320"/>
    </location>
</feature>
<evidence type="ECO:0000256" key="5">
    <source>
        <dbReference type="ARBA" id="ARBA00022982"/>
    </source>
</evidence>
<name>A0A9W6GH97_9BACT</name>
<dbReference type="InterPro" id="IPR003741">
    <property type="entry name" value="LUD_dom"/>
</dbReference>
<keyword evidence="5" id="KW-0249">Electron transport</keyword>
<dbReference type="PANTHER" id="PTHR47153">
    <property type="entry name" value="LACTATE UTILIZATION PROTEIN B"/>
    <property type="match status" value="1"/>
</dbReference>
<dbReference type="GO" id="GO:0016491">
    <property type="term" value="F:oxidoreductase activity"/>
    <property type="evidence" value="ECO:0007669"/>
    <property type="project" value="UniProtKB-ARBA"/>
</dbReference>
<dbReference type="AlphaFoldDB" id="A0A9W6GH97"/>
<organism evidence="9 10">
    <name type="scientific">Thermodesulfovibrio yellowstonii</name>
    <dbReference type="NCBI Taxonomy" id="28262"/>
    <lineage>
        <taxon>Bacteria</taxon>
        <taxon>Pseudomonadati</taxon>
        <taxon>Nitrospirota</taxon>
        <taxon>Thermodesulfovibrionia</taxon>
        <taxon>Thermodesulfovibrionales</taxon>
        <taxon>Thermodesulfovibrionaceae</taxon>
        <taxon>Thermodesulfovibrio</taxon>
    </lineage>
</organism>
<dbReference type="EMBL" id="BSDX01000001">
    <property type="protein sequence ID" value="GLI53940.1"/>
    <property type="molecule type" value="Genomic_DNA"/>
</dbReference>
<keyword evidence="7" id="KW-0411">Iron-sulfur</keyword>
<dbReference type="InterPro" id="IPR017900">
    <property type="entry name" value="4Fe4S_Fe_S_CS"/>
</dbReference>
<dbReference type="InterPro" id="IPR037171">
    <property type="entry name" value="NagB/RpiA_transferase-like"/>
</dbReference>
<dbReference type="SUPFAM" id="SSF100950">
    <property type="entry name" value="NagB/RpiA/CoA transferase-like"/>
    <property type="match status" value="1"/>
</dbReference>
<dbReference type="InterPro" id="IPR054704">
    <property type="entry name" value="Quin_L_LdhH-like"/>
</dbReference>
<keyword evidence="1" id="KW-0813">Transport</keyword>
<evidence type="ECO:0000313" key="10">
    <source>
        <dbReference type="Proteomes" id="UP001144297"/>
    </source>
</evidence>
<keyword evidence="2" id="KW-0004">4Fe-4S</keyword>
<dbReference type="NCBIfam" id="NF045670">
    <property type="entry name" value="quin_L_LdhH"/>
    <property type="match status" value="1"/>
</dbReference>
<accession>A0A9W6GH97</accession>
<evidence type="ECO:0000313" key="9">
    <source>
        <dbReference type="EMBL" id="GLI53940.1"/>
    </source>
</evidence>
<dbReference type="GO" id="GO:0051539">
    <property type="term" value="F:4 iron, 4 sulfur cluster binding"/>
    <property type="evidence" value="ECO:0007669"/>
    <property type="project" value="UniProtKB-KW"/>
</dbReference>
<dbReference type="PROSITE" id="PS51379">
    <property type="entry name" value="4FE4S_FER_2"/>
    <property type="match status" value="2"/>
</dbReference>
<evidence type="ECO:0000256" key="2">
    <source>
        <dbReference type="ARBA" id="ARBA00022485"/>
    </source>
</evidence>
<dbReference type="Pfam" id="PF02589">
    <property type="entry name" value="LUD_dom"/>
    <property type="match status" value="1"/>
</dbReference>
<dbReference type="InterPro" id="IPR024185">
    <property type="entry name" value="FTHF_cligase-like_sf"/>
</dbReference>
<keyword evidence="10" id="KW-1185">Reference proteome</keyword>
<protein>
    <submittedName>
        <fullName evidence="9">(Fe-S)-binding protein</fullName>
    </submittedName>
</protein>
<reference evidence="9" key="1">
    <citation type="submission" date="2022-12" db="EMBL/GenBank/DDBJ databases">
        <title>Reference genome sequencing for broad-spectrum identification of bacterial and archaeal isolates by mass spectrometry.</title>
        <authorList>
            <person name="Sekiguchi Y."/>
            <person name="Tourlousse D.M."/>
        </authorList>
    </citation>
    <scope>NUCLEOTIDE SEQUENCE</scope>
    <source>
        <strain evidence="9">TSL-P1</strain>
    </source>
</reference>
<dbReference type="PROSITE" id="PS00198">
    <property type="entry name" value="4FE4S_FER_1"/>
    <property type="match status" value="1"/>
</dbReference>